<dbReference type="Pfam" id="PF00067">
    <property type="entry name" value="p450"/>
    <property type="match status" value="1"/>
</dbReference>
<evidence type="ECO:0000256" key="7">
    <source>
        <dbReference type="ARBA" id="ARBA00023004"/>
    </source>
</evidence>
<dbReference type="SUPFAM" id="SSF48264">
    <property type="entry name" value="Cytochrome P450"/>
    <property type="match status" value="1"/>
</dbReference>
<dbReference type="PRINTS" id="PR00385">
    <property type="entry name" value="P450"/>
</dbReference>
<comment type="similarity">
    <text evidence="3 10">Belongs to the cytochrome P450 family.</text>
</comment>
<evidence type="ECO:0000256" key="2">
    <source>
        <dbReference type="ARBA" id="ARBA00005179"/>
    </source>
</evidence>
<keyword evidence="7 9" id="KW-0408">Iron</keyword>
<dbReference type="PROSITE" id="PS00086">
    <property type="entry name" value="CYTOCHROME_P450"/>
    <property type="match status" value="1"/>
</dbReference>
<dbReference type="PANTHER" id="PTHR46300">
    <property type="entry name" value="P450, PUTATIVE (EUROFUNG)-RELATED-RELATED"/>
    <property type="match status" value="1"/>
</dbReference>
<name>A0A8H3DU21_9AGAM</name>
<organism evidence="11 12">
    <name type="scientific">Rhizoctonia solani</name>
    <dbReference type="NCBI Taxonomy" id="456999"/>
    <lineage>
        <taxon>Eukaryota</taxon>
        <taxon>Fungi</taxon>
        <taxon>Dikarya</taxon>
        <taxon>Basidiomycota</taxon>
        <taxon>Agaricomycotina</taxon>
        <taxon>Agaricomycetes</taxon>
        <taxon>Cantharellales</taxon>
        <taxon>Ceratobasidiaceae</taxon>
        <taxon>Rhizoctonia</taxon>
    </lineage>
</organism>
<evidence type="ECO:0000256" key="5">
    <source>
        <dbReference type="ARBA" id="ARBA00022723"/>
    </source>
</evidence>
<comment type="caution">
    <text evidence="11">The sequence shown here is derived from an EMBL/GenBank/DDBJ whole genome shotgun (WGS) entry which is preliminary data.</text>
</comment>
<dbReference type="GO" id="GO:0016705">
    <property type="term" value="F:oxidoreductase activity, acting on paired donors, with incorporation or reduction of molecular oxygen"/>
    <property type="evidence" value="ECO:0007669"/>
    <property type="project" value="InterPro"/>
</dbReference>
<dbReference type="EMBL" id="CAJNJQ010000156">
    <property type="protein sequence ID" value="CAE7059987.1"/>
    <property type="molecule type" value="Genomic_DNA"/>
</dbReference>
<dbReference type="InterPro" id="IPR036396">
    <property type="entry name" value="Cyt_P450_sf"/>
</dbReference>
<evidence type="ECO:0008006" key="13">
    <source>
        <dbReference type="Google" id="ProtNLM"/>
    </source>
</evidence>
<gene>
    <name evidence="11" type="ORF">RDB_LOCUS7208</name>
</gene>
<keyword evidence="8 10" id="KW-0503">Monooxygenase</keyword>
<accession>A0A8H3DU21</accession>
<dbReference type="PANTHER" id="PTHR46300:SF7">
    <property type="entry name" value="P450, PUTATIVE (EUROFUNG)-RELATED"/>
    <property type="match status" value="1"/>
</dbReference>
<dbReference type="CDD" id="cd11065">
    <property type="entry name" value="CYP64-like"/>
    <property type="match status" value="1"/>
</dbReference>
<dbReference type="PRINTS" id="PR00463">
    <property type="entry name" value="EP450I"/>
</dbReference>
<dbReference type="GO" id="GO:0004497">
    <property type="term" value="F:monooxygenase activity"/>
    <property type="evidence" value="ECO:0007669"/>
    <property type="project" value="UniProtKB-KW"/>
</dbReference>
<feature type="binding site" description="axial binding residue" evidence="9">
    <location>
        <position position="431"/>
    </location>
    <ligand>
        <name>heme</name>
        <dbReference type="ChEBI" id="CHEBI:30413"/>
    </ligand>
    <ligandPart>
        <name>Fe</name>
        <dbReference type="ChEBI" id="CHEBI:18248"/>
    </ligandPart>
</feature>
<evidence type="ECO:0000256" key="3">
    <source>
        <dbReference type="ARBA" id="ARBA00010617"/>
    </source>
</evidence>
<dbReference type="Gene3D" id="1.10.630.10">
    <property type="entry name" value="Cytochrome P450"/>
    <property type="match status" value="1"/>
</dbReference>
<evidence type="ECO:0000256" key="8">
    <source>
        <dbReference type="ARBA" id="ARBA00023033"/>
    </source>
</evidence>
<sequence length="502" mass="56847">MFDNISTLTILATGASIVSGYLALRKLRSGQLPLPPGPPSYPIIGQLLSMPRSSESRAFMDLSAELNSDIISFSFLGQTIIILNSNDVSYDLFEKRSSIHSGRFCPPMIASPKLVNMSDFVPFLDSNERWRGQRRAMNSRLSKNAMVAFRPLQELEVRRLLVRLLDSVANSEAVSSEIFNEEFYRTTSAVFLQSVYGYELKSPHDPFFIENATMNTNLSRAVQPTDFLVNMLPWMEHIPDWVPGTGWKRTAYEWRAQKDRAMEGPYAWTKRRIVSGADDTSVVSLTYRENVATGLFLAGTETTTQAMMWFLLAMAIYPEVQEKAQREIDEVVGNDRLPTVEDRASLPYIERLLTEIMRWHPSAPLGVPHVCTEENEYRGYRIPKGAIMIGHITAISRDERVYKDADIFDPDRFLDPMVPPPPTFGWGLRICPGIHFAKEIFFLEVAMTLAAFRVERCRAENGEEIIPTEETRDISSISIPLPFKVKFSARSEQHAELIGTAV</sequence>
<dbReference type="InterPro" id="IPR002401">
    <property type="entry name" value="Cyt_P450_E_grp-I"/>
</dbReference>
<reference evidence="11" key="1">
    <citation type="submission" date="2021-01" db="EMBL/GenBank/DDBJ databases">
        <authorList>
            <person name="Kaushik A."/>
        </authorList>
    </citation>
    <scope>NUCLEOTIDE SEQUENCE</scope>
    <source>
        <strain evidence="11">AG5</strain>
    </source>
</reference>
<evidence type="ECO:0000313" key="11">
    <source>
        <dbReference type="EMBL" id="CAE7059987.1"/>
    </source>
</evidence>
<evidence type="ECO:0000256" key="4">
    <source>
        <dbReference type="ARBA" id="ARBA00022617"/>
    </source>
</evidence>
<dbReference type="InterPro" id="IPR017972">
    <property type="entry name" value="Cyt_P450_CS"/>
</dbReference>
<evidence type="ECO:0000256" key="10">
    <source>
        <dbReference type="RuleBase" id="RU000461"/>
    </source>
</evidence>
<protein>
    <recommendedName>
        <fullName evidence="13">O-methylsterigmatocystin oxidoreductase</fullName>
    </recommendedName>
</protein>
<keyword evidence="5 9" id="KW-0479">Metal-binding</keyword>
<dbReference type="GO" id="GO:0020037">
    <property type="term" value="F:heme binding"/>
    <property type="evidence" value="ECO:0007669"/>
    <property type="project" value="InterPro"/>
</dbReference>
<evidence type="ECO:0000256" key="9">
    <source>
        <dbReference type="PIRSR" id="PIRSR602401-1"/>
    </source>
</evidence>
<dbReference type="GO" id="GO:0005506">
    <property type="term" value="F:iron ion binding"/>
    <property type="evidence" value="ECO:0007669"/>
    <property type="project" value="InterPro"/>
</dbReference>
<comment type="cofactor">
    <cofactor evidence="1 9">
        <name>heme</name>
        <dbReference type="ChEBI" id="CHEBI:30413"/>
    </cofactor>
</comment>
<dbReference type="InterPro" id="IPR050364">
    <property type="entry name" value="Cytochrome_P450_fung"/>
</dbReference>
<evidence type="ECO:0000313" key="12">
    <source>
        <dbReference type="Proteomes" id="UP000663827"/>
    </source>
</evidence>
<keyword evidence="4 9" id="KW-0349">Heme</keyword>
<comment type="pathway">
    <text evidence="2">Secondary metabolite biosynthesis.</text>
</comment>
<proteinExistence type="inferred from homology"/>
<keyword evidence="6 10" id="KW-0560">Oxidoreductase</keyword>
<evidence type="ECO:0000256" key="1">
    <source>
        <dbReference type="ARBA" id="ARBA00001971"/>
    </source>
</evidence>
<dbReference type="AlphaFoldDB" id="A0A8H3DU21"/>
<evidence type="ECO:0000256" key="6">
    <source>
        <dbReference type="ARBA" id="ARBA00023002"/>
    </source>
</evidence>
<dbReference type="InterPro" id="IPR001128">
    <property type="entry name" value="Cyt_P450"/>
</dbReference>
<dbReference type="Proteomes" id="UP000663827">
    <property type="component" value="Unassembled WGS sequence"/>
</dbReference>